<evidence type="ECO:0000313" key="2">
    <source>
        <dbReference type="Proteomes" id="UP000310168"/>
    </source>
</evidence>
<sequence>MIINITIKQIVYDSIIEAISEDYHELTYKLDLPFNNNKPNLIFDLSSRNIRDKINDNINLIPVKRSSREFYIIYNKKEKCIYSIMNYNSFKSNNLPMYLKALLKKYNSDISLQKELFEFNEPNIKYDLIVNKIFKNVDNEIRNNIDRYCIIVYHIKKDNLILLKNYILD</sequence>
<protein>
    <submittedName>
        <fullName evidence="1">Uncharacterized protein</fullName>
    </submittedName>
</protein>
<dbReference type="Pfam" id="PF19448">
    <property type="entry name" value="DUF5986"/>
    <property type="match status" value="1"/>
</dbReference>
<keyword evidence="2" id="KW-1185">Reference proteome</keyword>
<dbReference type="InterPro" id="IPR046028">
    <property type="entry name" value="DUF5986"/>
</dbReference>
<gene>
    <name evidence="1" type="ORF">EZH24_12230</name>
</gene>
<proteinExistence type="predicted"/>
<comment type="caution">
    <text evidence="1">The sequence shown here is derived from an EMBL/GenBank/DDBJ whole genome shotgun (WGS) entry which is preliminary data.</text>
</comment>
<accession>A0ABY2TNB0</accession>
<dbReference type="Proteomes" id="UP000310168">
    <property type="component" value="Unassembled WGS sequence"/>
</dbReference>
<dbReference type="EMBL" id="SJDU01000552">
    <property type="protein sequence ID" value="TKZ26491.1"/>
    <property type="molecule type" value="Genomic_DNA"/>
</dbReference>
<feature type="non-terminal residue" evidence="1">
    <location>
        <position position="169"/>
    </location>
</feature>
<evidence type="ECO:0000313" key="1">
    <source>
        <dbReference type="EMBL" id="TKZ26491.1"/>
    </source>
</evidence>
<dbReference type="RefSeq" id="WP_137999340.1">
    <property type="nucleotide sequence ID" value="NZ_SJDU01000552.1"/>
</dbReference>
<name>A0ABY2TNB0_9SPIR</name>
<organism evidence="1 2">
    <name type="scientific">Brachyspira catarrhinii</name>
    <dbReference type="NCBI Taxonomy" id="2528966"/>
    <lineage>
        <taxon>Bacteria</taxon>
        <taxon>Pseudomonadati</taxon>
        <taxon>Spirochaetota</taxon>
        <taxon>Spirochaetia</taxon>
        <taxon>Brachyspirales</taxon>
        <taxon>Brachyspiraceae</taxon>
        <taxon>Brachyspira</taxon>
    </lineage>
</organism>
<reference evidence="1 2" key="1">
    <citation type="journal article" date="2019" name="Anaerobe">
        <title>Brachyspira catarrhinii sp. nov., an anaerobic intestinal spirochaete isolated from vervet monkeys may have been misidentified as Brachyspira aalborgi in previous studies.</title>
        <authorList>
            <person name="Phillips N.D."/>
            <person name="La T."/>
            <person name="Hampson D.J."/>
        </authorList>
    </citation>
    <scope>NUCLEOTIDE SEQUENCE [LARGE SCALE GENOMIC DNA]</scope>
    <source>
        <strain evidence="1 2">Z12</strain>
    </source>
</reference>